<dbReference type="GO" id="GO:0003723">
    <property type="term" value="F:RNA binding"/>
    <property type="evidence" value="ECO:0007669"/>
    <property type="project" value="UniProtKB-UniRule"/>
</dbReference>
<dbReference type="PROSITE" id="PS50103">
    <property type="entry name" value="ZF_C3H1"/>
    <property type="match status" value="1"/>
</dbReference>
<proteinExistence type="predicted"/>
<feature type="domain" description="C3H1-type" evidence="6">
    <location>
        <begin position="606"/>
        <end position="632"/>
    </location>
</feature>
<gene>
    <name evidence="7" type="ORF">PLEPLA_LOCUS11079</name>
</gene>
<dbReference type="CDD" id="cd00590">
    <property type="entry name" value="RRM_SF"/>
    <property type="match status" value="1"/>
</dbReference>
<evidence type="ECO:0000259" key="5">
    <source>
        <dbReference type="PROSITE" id="PS50102"/>
    </source>
</evidence>
<keyword evidence="1" id="KW-0694">RNA-binding</keyword>
<comment type="caution">
    <text evidence="7">The sequence shown here is derived from an EMBL/GenBank/DDBJ whole genome shotgun (WGS) entry which is preliminary data.</text>
</comment>
<dbReference type="GO" id="GO:0008270">
    <property type="term" value="F:zinc ion binding"/>
    <property type="evidence" value="ECO:0007669"/>
    <property type="project" value="UniProtKB-KW"/>
</dbReference>
<dbReference type="PROSITE" id="PS50005">
    <property type="entry name" value="TPR"/>
    <property type="match status" value="1"/>
</dbReference>
<dbReference type="Gene3D" id="1.25.40.10">
    <property type="entry name" value="Tetratricopeptide repeat domain"/>
    <property type="match status" value="1"/>
</dbReference>
<feature type="compositionally biased region" description="Polar residues" evidence="4">
    <location>
        <begin position="291"/>
        <end position="301"/>
    </location>
</feature>
<feature type="compositionally biased region" description="Basic and acidic residues" evidence="4">
    <location>
        <begin position="91"/>
        <end position="121"/>
    </location>
</feature>
<feature type="region of interest" description="Disordered" evidence="4">
    <location>
        <begin position="458"/>
        <end position="522"/>
    </location>
</feature>
<feature type="domain" description="RRM" evidence="5">
    <location>
        <begin position="528"/>
        <end position="600"/>
    </location>
</feature>
<dbReference type="Gene3D" id="3.30.70.330">
    <property type="match status" value="1"/>
</dbReference>
<feature type="compositionally biased region" description="Low complexity" evidence="4">
    <location>
        <begin position="500"/>
        <end position="515"/>
    </location>
</feature>
<keyword evidence="3" id="KW-0863">Zinc-finger</keyword>
<feature type="compositionally biased region" description="Basic residues" evidence="4">
    <location>
        <begin position="122"/>
        <end position="136"/>
    </location>
</feature>
<name>A0A9N7U357_PLEPL</name>
<organism evidence="7 8">
    <name type="scientific">Pleuronectes platessa</name>
    <name type="common">European plaice</name>
    <dbReference type="NCBI Taxonomy" id="8262"/>
    <lineage>
        <taxon>Eukaryota</taxon>
        <taxon>Metazoa</taxon>
        <taxon>Chordata</taxon>
        <taxon>Craniata</taxon>
        <taxon>Vertebrata</taxon>
        <taxon>Euteleostomi</taxon>
        <taxon>Actinopterygii</taxon>
        <taxon>Neopterygii</taxon>
        <taxon>Teleostei</taxon>
        <taxon>Neoteleostei</taxon>
        <taxon>Acanthomorphata</taxon>
        <taxon>Carangaria</taxon>
        <taxon>Pleuronectiformes</taxon>
        <taxon>Pleuronectoidei</taxon>
        <taxon>Pleuronectidae</taxon>
        <taxon>Pleuronectes</taxon>
    </lineage>
</organism>
<dbReference type="EMBL" id="CADEAL010000638">
    <property type="protein sequence ID" value="CAB1423161.1"/>
    <property type="molecule type" value="Genomic_DNA"/>
</dbReference>
<keyword evidence="2" id="KW-0802">TPR repeat</keyword>
<keyword evidence="8" id="KW-1185">Reference proteome</keyword>
<evidence type="ECO:0000256" key="1">
    <source>
        <dbReference type="PROSITE-ProRule" id="PRU00176"/>
    </source>
</evidence>
<evidence type="ECO:0000256" key="3">
    <source>
        <dbReference type="PROSITE-ProRule" id="PRU00723"/>
    </source>
</evidence>
<dbReference type="InterPro" id="IPR000504">
    <property type="entry name" value="RRM_dom"/>
</dbReference>
<evidence type="ECO:0000313" key="7">
    <source>
        <dbReference type="EMBL" id="CAB1423161.1"/>
    </source>
</evidence>
<dbReference type="SUPFAM" id="SSF54928">
    <property type="entry name" value="RNA-binding domain, RBD"/>
    <property type="match status" value="1"/>
</dbReference>
<dbReference type="PROSITE" id="PS50102">
    <property type="entry name" value="RRM"/>
    <property type="match status" value="1"/>
</dbReference>
<dbReference type="InterPro" id="IPR019734">
    <property type="entry name" value="TPR_rpt"/>
</dbReference>
<feature type="compositionally biased region" description="Polar residues" evidence="4">
    <location>
        <begin position="236"/>
        <end position="249"/>
    </location>
</feature>
<feature type="compositionally biased region" description="Basic and acidic residues" evidence="4">
    <location>
        <begin position="174"/>
        <end position="183"/>
    </location>
</feature>
<dbReference type="SMART" id="SM00028">
    <property type="entry name" value="TPR"/>
    <property type="match status" value="3"/>
</dbReference>
<dbReference type="InterPro" id="IPR000571">
    <property type="entry name" value="Znf_CCCH"/>
</dbReference>
<evidence type="ECO:0000256" key="4">
    <source>
        <dbReference type="SAM" id="MobiDB-lite"/>
    </source>
</evidence>
<feature type="compositionally biased region" description="Polar residues" evidence="4">
    <location>
        <begin position="163"/>
        <end position="173"/>
    </location>
</feature>
<dbReference type="SUPFAM" id="SSF48452">
    <property type="entry name" value="TPR-like"/>
    <property type="match status" value="1"/>
</dbReference>
<feature type="compositionally biased region" description="Basic and acidic residues" evidence="4">
    <location>
        <begin position="257"/>
        <end position="290"/>
    </location>
</feature>
<reference evidence="7" key="1">
    <citation type="submission" date="2020-03" db="EMBL/GenBank/DDBJ databases">
        <authorList>
            <person name="Weist P."/>
        </authorList>
    </citation>
    <scope>NUCLEOTIDE SEQUENCE</scope>
</reference>
<dbReference type="InterPro" id="IPR011990">
    <property type="entry name" value="TPR-like_helical_dom_sf"/>
</dbReference>
<feature type="zinc finger region" description="C3H1-type" evidence="3">
    <location>
        <begin position="606"/>
        <end position="632"/>
    </location>
</feature>
<dbReference type="AlphaFoldDB" id="A0A9N7U357"/>
<dbReference type="SMART" id="SM00360">
    <property type="entry name" value="RRM"/>
    <property type="match status" value="1"/>
</dbReference>
<dbReference type="InterPro" id="IPR012677">
    <property type="entry name" value="Nucleotide-bd_a/b_plait_sf"/>
</dbReference>
<dbReference type="PANTHER" id="PTHR47678">
    <property type="entry name" value="TETRATRICOPEPTIDE REPEAT PROTEIN 31"/>
    <property type="match status" value="1"/>
</dbReference>
<dbReference type="Pfam" id="PF00076">
    <property type="entry name" value="RRM_1"/>
    <property type="match status" value="1"/>
</dbReference>
<dbReference type="InterPro" id="IPR035979">
    <property type="entry name" value="RBD_domain_sf"/>
</dbReference>
<accession>A0A9N7U357</accession>
<sequence length="656" mass="74654">MAERKDQSKGAAHASTDDVKASMLQEAMADFLKSKMVRIQGADHFMQILSTGVFKETKPFFPEEDLSYSDISDYDDDDEDDYFKKQKAAHQPKEPHSQTAKSTDKKDDKDEMKAEEEQSKEKRQKNKRKKMRRKEKKQSEKENTGILPEEEPGKSDSSEIQEENPSNNNTEANKSPERDKTLNETEAAGDEERSVVNNREENLATINKKKEEVEQEEEKELDSNSSYAAKSMPEETCNQKPSQEIQENQLVEVLPPVEEKPKVVEEKPKVVEDPEVQKERRHKPNEEQLQKENVQQETTPTAAEEYANISRDLAGKGNRLAASGMFEHAIECFTDAIKFNPREYRLFGNRSLCYERMQHFENALRDADLSLSMEPNWIKGLFRKGKALCGLKRYYEASLVYEEVLQLDRSSAEAKQELKRAQTLHLMEMGFGWAKCNEALKHHATLQEATEALFAAHDASQGAGASRDDADERVLQAEDGKESKAVPSASPSRAQPVKVPLTSSPLQSRSQSHSPTPRPRNSVKPQLYSIWVGALAPTITYASLHELFSRVGVIYSIKIMLEHECAFVNYTRLEDCERAIQCFDGMVLEGIVLHVRYSVKGQSGCSLGKKECFFWRTTGCTRQDCTFKHVPEHKKIDILIVQIFLIWDVTTRSEEA</sequence>
<dbReference type="Proteomes" id="UP001153269">
    <property type="component" value="Unassembled WGS sequence"/>
</dbReference>
<feature type="compositionally biased region" description="Basic and acidic residues" evidence="4">
    <location>
        <begin position="466"/>
        <end position="484"/>
    </location>
</feature>
<feature type="compositionally biased region" description="Acidic residues" evidence="4">
    <location>
        <begin position="62"/>
        <end position="81"/>
    </location>
</feature>
<protein>
    <submittedName>
        <fullName evidence="7">Uncharacterized protein</fullName>
    </submittedName>
</protein>
<dbReference type="PANTHER" id="PTHR47678:SF1">
    <property type="entry name" value="TETRATRICOPEPTIDE REPEAT PROTEIN 31"/>
    <property type="match status" value="1"/>
</dbReference>
<evidence type="ECO:0000313" key="8">
    <source>
        <dbReference type="Proteomes" id="UP001153269"/>
    </source>
</evidence>
<keyword evidence="3" id="KW-0479">Metal-binding</keyword>
<feature type="repeat" description="TPR" evidence="2">
    <location>
        <begin position="310"/>
        <end position="343"/>
    </location>
</feature>
<keyword evidence="3" id="KW-0862">Zinc</keyword>
<evidence type="ECO:0000259" key="6">
    <source>
        <dbReference type="PROSITE" id="PS50103"/>
    </source>
</evidence>
<feature type="compositionally biased region" description="Basic and acidic residues" evidence="4">
    <location>
        <begin position="190"/>
        <end position="212"/>
    </location>
</feature>
<feature type="region of interest" description="Disordered" evidence="4">
    <location>
        <begin position="53"/>
        <end position="301"/>
    </location>
</feature>
<evidence type="ECO:0000256" key="2">
    <source>
        <dbReference type="PROSITE-ProRule" id="PRU00339"/>
    </source>
</evidence>